<feature type="compositionally biased region" description="Low complexity" evidence="1">
    <location>
        <begin position="1"/>
        <end position="19"/>
    </location>
</feature>
<dbReference type="EMBL" id="JBAHYK010001260">
    <property type="protein sequence ID" value="KAL0568785.1"/>
    <property type="molecule type" value="Genomic_DNA"/>
</dbReference>
<dbReference type="Proteomes" id="UP001465976">
    <property type="component" value="Unassembled WGS sequence"/>
</dbReference>
<feature type="compositionally biased region" description="Polar residues" evidence="1">
    <location>
        <begin position="47"/>
        <end position="69"/>
    </location>
</feature>
<evidence type="ECO:0000256" key="1">
    <source>
        <dbReference type="SAM" id="MobiDB-lite"/>
    </source>
</evidence>
<name>A0ABR3F0S0_9AGAR</name>
<comment type="caution">
    <text evidence="2">The sequence shown here is derived from an EMBL/GenBank/DDBJ whole genome shotgun (WGS) entry which is preliminary data.</text>
</comment>
<sequence length="368" mass="40603">MVSFATGTTTTPPQRATQAIPRTPLATRYIPLGDRVTRGPVSYFPAENSQPSSQTSSTVGSQMPSSPTGAPSVHSRTDHDVDTQESATELTIERRDGLLVVATFQTFREELEEERLPRFSSKNTHNLDMKTSESHLIIKRQDGFVVTCRIVTKVDPSVASSETAPDSGIETTDPAVNVSPPGGDAGGITSVAQPELRDEPDELDLDDGDSLMIGPSDVESVNSLVIVNNEEDDYDPFSIPPIKPVPSALRRPANDRPHTKYYVVYAGLRVGIFRGDWNKVVEPYVSRVAHSNHKAYYSWDEALFNYASAYQGKHARFRVEILEEEELENPDAANYRFGDGRMIGRVDVTGLDLLPRNIPAVYRVVRNV</sequence>
<keyword evidence="3" id="KW-1185">Reference proteome</keyword>
<evidence type="ECO:0000313" key="2">
    <source>
        <dbReference type="EMBL" id="KAL0568785.1"/>
    </source>
</evidence>
<gene>
    <name evidence="2" type="ORF">V5O48_013201</name>
</gene>
<proteinExistence type="predicted"/>
<organism evidence="2 3">
    <name type="scientific">Marasmius crinis-equi</name>
    <dbReference type="NCBI Taxonomy" id="585013"/>
    <lineage>
        <taxon>Eukaryota</taxon>
        <taxon>Fungi</taxon>
        <taxon>Dikarya</taxon>
        <taxon>Basidiomycota</taxon>
        <taxon>Agaricomycotina</taxon>
        <taxon>Agaricomycetes</taxon>
        <taxon>Agaricomycetidae</taxon>
        <taxon>Agaricales</taxon>
        <taxon>Marasmiineae</taxon>
        <taxon>Marasmiaceae</taxon>
        <taxon>Marasmius</taxon>
    </lineage>
</organism>
<dbReference type="InterPro" id="IPR037056">
    <property type="entry name" value="RNase_H1_N_sf"/>
</dbReference>
<feature type="region of interest" description="Disordered" evidence="1">
    <location>
        <begin position="1"/>
        <end position="90"/>
    </location>
</feature>
<reference evidence="2 3" key="1">
    <citation type="submission" date="2024-02" db="EMBL/GenBank/DDBJ databases">
        <title>A draft genome for the cacao thread blight pathogen Marasmius crinis-equi.</title>
        <authorList>
            <person name="Cohen S.P."/>
            <person name="Baruah I.K."/>
            <person name="Amoako-Attah I."/>
            <person name="Bukari Y."/>
            <person name="Meinhardt L.W."/>
            <person name="Bailey B.A."/>
        </authorList>
    </citation>
    <scope>NUCLEOTIDE SEQUENCE [LARGE SCALE GENOMIC DNA]</scope>
    <source>
        <strain evidence="2 3">GH-76</strain>
    </source>
</reference>
<accession>A0ABR3F0S0</accession>
<protein>
    <submittedName>
        <fullName evidence="2">Uncharacterized protein</fullName>
    </submittedName>
</protein>
<evidence type="ECO:0000313" key="3">
    <source>
        <dbReference type="Proteomes" id="UP001465976"/>
    </source>
</evidence>
<dbReference type="Gene3D" id="3.40.970.10">
    <property type="entry name" value="Ribonuclease H1, N-terminal domain"/>
    <property type="match status" value="1"/>
</dbReference>
<feature type="region of interest" description="Disordered" evidence="1">
    <location>
        <begin position="158"/>
        <end position="201"/>
    </location>
</feature>